<dbReference type="Gene3D" id="4.10.240.10">
    <property type="entry name" value="Zn(2)-C6 fungal-type DNA-binding domain"/>
    <property type="match status" value="1"/>
</dbReference>
<dbReference type="GO" id="GO:0000981">
    <property type="term" value="F:DNA-binding transcription factor activity, RNA polymerase II-specific"/>
    <property type="evidence" value="ECO:0007669"/>
    <property type="project" value="InterPro"/>
</dbReference>
<sequence length="59" mass="6657">MLNSAVRHSVRHPSTQSPRKLRDSCTDCASSKVKCSKEKPTCSRCARRGVTCIYMVSRR</sequence>
<dbReference type="PANTHER" id="PTHR31069:SF31">
    <property type="entry name" value="MONODICTYPHENONE CLUSTER TRANSCRIPTION FACTOR-RELATED"/>
    <property type="match status" value="1"/>
</dbReference>
<keyword evidence="1" id="KW-0805">Transcription regulation</keyword>
<organism evidence="7 8">
    <name type="scientific">Staphylotrichum tortipilum</name>
    <dbReference type="NCBI Taxonomy" id="2831512"/>
    <lineage>
        <taxon>Eukaryota</taxon>
        <taxon>Fungi</taxon>
        <taxon>Dikarya</taxon>
        <taxon>Ascomycota</taxon>
        <taxon>Pezizomycotina</taxon>
        <taxon>Sordariomycetes</taxon>
        <taxon>Sordariomycetidae</taxon>
        <taxon>Sordariales</taxon>
        <taxon>Chaetomiaceae</taxon>
        <taxon>Staphylotrichum</taxon>
    </lineage>
</organism>
<dbReference type="PRINTS" id="PR00755">
    <property type="entry name" value="AFLATOXINBRP"/>
</dbReference>
<gene>
    <name evidence="7" type="ORF">C8A05DRAFT_16058</name>
</gene>
<evidence type="ECO:0000259" key="6">
    <source>
        <dbReference type="PROSITE" id="PS50048"/>
    </source>
</evidence>
<evidence type="ECO:0000256" key="2">
    <source>
        <dbReference type="ARBA" id="ARBA00023125"/>
    </source>
</evidence>
<dbReference type="PANTHER" id="PTHR31069">
    <property type="entry name" value="OLEATE-ACTIVATED TRANSCRIPTION FACTOR 1-RELATED"/>
    <property type="match status" value="1"/>
</dbReference>
<feature type="non-terminal residue" evidence="7">
    <location>
        <position position="59"/>
    </location>
</feature>
<feature type="domain" description="Zn(2)-C6 fungal-type" evidence="6">
    <location>
        <begin position="24"/>
        <end position="54"/>
    </location>
</feature>
<dbReference type="Pfam" id="PF00172">
    <property type="entry name" value="Zn_clus"/>
    <property type="match status" value="1"/>
</dbReference>
<keyword evidence="3" id="KW-0804">Transcription</keyword>
<dbReference type="PROSITE" id="PS50048">
    <property type="entry name" value="ZN2_CY6_FUNGAL_2"/>
    <property type="match status" value="1"/>
</dbReference>
<reference evidence="7" key="1">
    <citation type="journal article" date="2023" name="Mol. Phylogenet. Evol.">
        <title>Genome-scale phylogeny and comparative genomics of the fungal order Sordariales.</title>
        <authorList>
            <person name="Hensen N."/>
            <person name="Bonometti L."/>
            <person name="Westerberg I."/>
            <person name="Brannstrom I.O."/>
            <person name="Guillou S."/>
            <person name="Cros-Aarteil S."/>
            <person name="Calhoun S."/>
            <person name="Haridas S."/>
            <person name="Kuo A."/>
            <person name="Mondo S."/>
            <person name="Pangilinan J."/>
            <person name="Riley R."/>
            <person name="LaButti K."/>
            <person name="Andreopoulos B."/>
            <person name="Lipzen A."/>
            <person name="Chen C."/>
            <person name="Yan M."/>
            <person name="Daum C."/>
            <person name="Ng V."/>
            <person name="Clum A."/>
            <person name="Steindorff A."/>
            <person name="Ohm R.A."/>
            <person name="Martin F."/>
            <person name="Silar P."/>
            <person name="Natvig D.O."/>
            <person name="Lalanne C."/>
            <person name="Gautier V."/>
            <person name="Ament-Velasquez S.L."/>
            <person name="Kruys A."/>
            <person name="Hutchinson M.I."/>
            <person name="Powell A.J."/>
            <person name="Barry K."/>
            <person name="Miller A.N."/>
            <person name="Grigoriev I.V."/>
            <person name="Debuchy R."/>
            <person name="Gladieux P."/>
            <person name="Hiltunen Thoren M."/>
            <person name="Johannesson H."/>
        </authorList>
    </citation>
    <scope>NUCLEOTIDE SEQUENCE</scope>
    <source>
        <strain evidence="7">CBS 103.79</strain>
    </source>
</reference>
<evidence type="ECO:0000256" key="5">
    <source>
        <dbReference type="SAM" id="MobiDB-lite"/>
    </source>
</evidence>
<name>A0AAN6MJ25_9PEZI</name>
<accession>A0AAN6MJ25</accession>
<dbReference type="InterPro" id="IPR001138">
    <property type="entry name" value="Zn2Cys6_DnaBD"/>
</dbReference>
<evidence type="ECO:0000256" key="3">
    <source>
        <dbReference type="ARBA" id="ARBA00023163"/>
    </source>
</evidence>
<dbReference type="PROSITE" id="PS00463">
    <property type="entry name" value="ZN2_CY6_FUNGAL_1"/>
    <property type="match status" value="1"/>
</dbReference>
<dbReference type="GO" id="GO:0003677">
    <property type="term" value="F:DNA binding"/>
    <property type="evidence" value="ECO:0007669"/>
    <property type="project" value="UniProtKB-KW"/>
</dbReference>
<dbReference type="EMBL" id="MU855554">
    <property type="protein sequence ID" value="KAK3901816.1"/>
    <property type="molecule type" value="Genomic_DNA"/>
</dbReference>
<dbReference type="CDD" id="cd00067">
    <property type="entry name" value="GAL4"/>
    <property type="match status" value="1"/>
</dbReference>
<evidence type="ECO:0000256" key="4">
    <source>
        <dbReference type="ARBA" id="ARBA00023242"/>
    </source>
</evidence>
<evidence type="ECO:0000256" key="1">
    <source>
        <dbReference type="ARBA" id="ARBA00023015"/>
    </source>
</evidence>
<dbReference type="AlphaFoldDB" id="A0AAN6MJ25"/>
<evidence type="ECO:0000313" key="7">
    <source>
        <dbReference type="EMBL" id="KAK3901816.1"/>
    </source>
</evidence>
<dbReference type="InterPro" id="IPR050675">
    <property type="entry name" value="OAF3"/>
</dbReference>
<keyword evidence="8" id="KW-1185">Reference proteome</keyword>
<dbReference type="InterPro" id="IPR036864">
    <property type="entry name" value="Zn2-C6_fun-type_DNA-bd_sf"/>
</dbReference>
<dbReference type="GO" id="GO:0008270">
    <property type="term" value="F:zinc ion binding"/>
    <property type="evidence" value="ECO:0007669"/>
    <property type="project" value="InterPro"/>
</dbReference>
<comment type="caution">
    <text evidence="7">The sequence shown here is derived from an EMBL/GenBank/DDBJ whole genome shotgun (WGS) entry which is preliminary data.</text>
</comment>
<feature type="region of interest" description="Disordered" evidence="5">
    <location>
        <begin position="1"/>
        <end position="22"/>
    </location>
</feature>
<reference evidence="7" key="2">
    <citation type="submission" date="2023-05" db="EMBL/GenBank/DDBJ databases">
        <authorList>
            <consortium name="Lawrence Berkeley National Laboratory"/>
            <person name="Steindorff A."/>
            <person name="Hensen N."/>
            <person name="Bonometti L."/>
            <person name="Westerberg I."/>
            <person name="Brannstrom I.O."/>
            <person name="Guillou S."/>
            <person name="Cros-Aarteil S."/>
            <person name="Calhoun S."/>
            <person name="Haridas S."/>
            <person name="Kuo A."/>
            <person name="Mondo S."/>
            <person name="Pangilinan J."/>
            <person name="Riley R."/>
            <person name="Labutti K."/>
            <person name="Andreopoulos B."/>
            <person name="Lipzen A."/>
            <person name="Chen C."/>
            <person name="Yanf M."/>
            <person name="Daum C."/>
            <person name="Ng V."/>
            <person name="Clum A."/>
            <person name="Ohm R."/>
            <person name="Martin F."/>
            <person name="Silar P."/>
            <person name="Natvig D."/>
            <person name="Lalanne C."/>
            <person name="Gautier V."/>
            <person name="Ament-Velasquez S.L."/>
            <person name="Kruys A."/>
            <person name="Hutchinson M.I."/>
            <person name="Powell A.J."/>
            <person name="Barry K."/>
            <person name="Miller A.N."/>
            <person name="Grigoriev I.V."/>
            <person name="Debuchy R."/>
            <person name="Gladieux P."/>
            <person name="Thoren M.H."/>
            <person name="Johannesson H."/>
        </authorList>
    </citation>
    <scope>NUCLEOTIDE SEQUENCE</scope>
    <source>
        <strain evidence="7">CBS 103.79</strain>
    </source>
</reference>
<keyword evidence="4" id="KW-0539">Nucleus</keyword>
<dbReference type="SMART" id="SM00066">
    <property type="entry name" value="GAL4"/>
    <property type="match status" value="1"/>
</dbReference>
<proteinExistence type="predicted"/>
<dbReference type="Proteomes" id="UP001303889">
    <property type="component" value="Unassembled WGS sequence"/>
</dbReference>
<protein>
    <recommendedName>
        <fullName evidence="6">Zn(2)-C6 fungal-type domain-containing protein</fullName>
    </recommendedName>
</protein>
<dbReference type="SUPFAM" id="SSF57701">
    <property type="entry name" value="Zn2/Cys6 DNA-binding domain"/>
    <property type="match status" value="1"/>
</dbReference>
<keyword evidence="2" id="KW-0238">DNA-binding</keyword>
<evidence type="ECO:0000313" key="8">
    <source>
        <dbReference type="Proteomes" id="UP001303889"/>
    </source>
</evidence>